<dbReference type="Proteomes" id="UP000046395">
    <property type="component" value="Unassembled WGS sequence"/>
</dbReference>
<proteinExistence type="predicted"/>
<organism evidence="1 2">
    <name type="scientific">Trichuris muris</name>
    <name type="common">Mouse whipworm</name>
    <dbReference type="NCBI Taxonomy" id="70415"/>
    <lineage>
        <taxon>Eukaryota</taxon>
        <taxon>Metazoa</taxon>
        <taxon>Ecdysozoa</taxon>
        <taxon>Nematoda</taxon>
        <taxon>Enoplea</taxon>
        <taxon>Dorylaimia</taxon>
        <taxon>Trichinellida</taxon>
        <taxon>Trichuridae</taxon>
        <taxon>Trichuris</taxon>
    </lineage>
</organism>
<accession>A0A5S6QB57</accession>
<evidence type="ECO:0000313" key="2">
    <source>
        <dbReference type="WBParaSite" id="TMUE_1000004444.1"/>
    </source>
</evidence>
<protein>
    <submittedName>
        <fullName evidence="2">Uncharacterized protein</fullName>
    </submittedName>
</protein>
<dbReference type="WBParaSite" id="TMUE_1000004444.1">
    <property type="protein sequence ID" value="TMUE_1000004444.1"/>
    <property type="gene ID" value="WBGene00298955"/>
</dbReference>
<keyword evidence="1" id="KW-1185">Reference proteome</keyword>
<dbReference type="AlphaFoldDB" id="A0A5S6QB57"/>
<evidence type="ECO:0000313" key="1">
    <source>
        <dbReference type="Proteomes" id="UP000046395"/>
    </source>
</evidence>
<sequence>MQNYNCRKSCYSCKPMRSSSKNLNLDTESSGYNAISHVYTQDCGLYVVADLLTKKRSKLQIVNRGDLRLRLTSIEPNIEKLLSMRGFQV</sequence>
<name>A0A5S6QB57_TRIMR</name>
<reference evidence="2" key="1">
    <citation type="submission" date="2019-12" db="UniProtKB">
        <authorList>
            <consortium name="WormBaseParasite"/>
        </authorList>
    </citation>
    <scope>IDENTIFICATION</scope>
</reference>